<evidence type="ECO:0000313" key="2">
    <source>
        <dbReference type="EMBL" id="GHF37522.1"/>
    </source>
</evidence>
<feature type="domain" description="DUF6292" evidence="1">
    <location>
        <begin position="22"/>
        <end position="106"/>
    </location>
</feature>
<dbReference type="InterPro" id="IPR046259">
    <property type="entry name" value="DUF6292"/>
</dbReference>
<comment type="caution">
    <text evidence="2">The sequence shown here is derived from an EMBL/GenBank/DDBJ whole genome shotgun (WGS) entry which is preliminary data.</text>
</comment>
<name>A0A8H9INX3_9PSEU</name>
<dbReference type="Proteomes" id="UP000658656">
    <property type="component" value="Unassembled WGS sequence"/>
</dbReference>
<keyword evidence="3" id="KW-1185">Reference proteome</keyword>
<proteinExistence type="predicted"/>
<dbReference type="Pfam" id="PF19809">
    <property type="entry name" value="DUF6292"/>
    <property type="match status" value="1"/>
</dbReference>
<reference evidence="2" key="2">
    <citation type="submission" date="2020-09" db="EMBL/GenBank/DDBJ databases">
        <authorList>
            <person name="Sun Q."/>
            <person name="Zhou Y."/>
        </authorList>
    </citation>
    <scope>NUCLEOTIDE SEQUENCE</scope>
    <source>
        <strain evidence="2">CGMCC 4.7679</strain>
    </source>
</reference>
<dbReference type="RefSeq" id="WP_145934537.1">
    <property type="nucleotide sequence ID" value="NZ_BNAV01000001.1"/>
</dbReference>
<organism evidence="2 3">
    <name type="scientific">Amycolatopsis bartoniae</name>
    <dbReference type="NCBI Taxonomy" id="941986"/>
    <lineage>
        <taxon>Bacteria</taxon>
        <taxon>Bacillati</taxon>
        <taxon>Actinomycetota</taxon>
        <taxon>Actinomycetes</taxon>
        <taxon>Pseudonocardiales</taxon>
        <taxon>Pseudonocardiaceae</taxon>
        <taxon>Amycolatopsis</taxon>
    </lineage>
</organism>
<sequence length="140" mass="14957">MTLASDPHLDLDFALDCGLRAYVRAVSTAVGTGWESCSVDTGTPLSAYIALDTRLPGHLDCDVALLWHEDRGWSAVLETPSGEDLTLAHLGGSVVAEPRAVARFLTRLRAGEQLPPRTLVLTRTSAELAADLGPYVTEDV</sequence>
<dbReference type="AlphaFoldDB" id="A0A8H9INX3"/>
<dbReference type="EMBL" id="BNAV01000001">
    <property type="protein sequence ID" value="GHF37522.1"/>
    <property type="molecule type" value="Genomic_DNA"/>
</dbReference>
<evidence type="ECO:0000259" key="1">
    <source>
        <dbReference type="Pfam" id="PF19809"/>
    </source>
</evidence>
<dbReference type="OrthoDB" id="4190452at2"/>
<reference evidence="2" key="1">
    <citation type="journal article" date="2014" name="Int. J. Syst. Evol. Microbiol.">
        <title>Complete genome sequence of Corynebacterium casei LMG S-19264T (=DSM 44701T), isolated from a smear-ripened cheese.</title>
        <authorList>
            <consortium name="US DOE Joint Genome Institute (JGI-PGF)"/>
            <person name="Walter F."/>
            <person name="Albersmeier A."/>
            <person name="Kalinowski J."/>
            <person name="Ruckert C."/>
        </authorList>
    </citation>
    <scope>NUCLEOTIDE SEQUENCE</scope>
    <source>
        <strain evidence="2">CGMCC 4.7679</strain>
    </source>
</reference>
<evidence type="ECO:0000313" key="3">
    <source>
        <dbReference type="Proteomes" id="UP000658656"/>
    </source>
</evidence>
<accession>A0A8H9INX3</accession>
<gene>
    <name evidence="2" type="ORF">GCM10017566_08380</name>
</gene>
<protein>
    <recommendedName>
        <fullName evidence="1">DUF6292 domain-containing protein</fullName>
    </recommendedName>
</protein>